<keyword evidence="6" id="KW-0346">Stress response</keyword>
<gene>
    <name evidence="9" type="ORF">M438DRAFT_353476</name>
</gene>
<dbReference type="InterPro" id="IPR036956">
    <property type="entry name" value="Impact_N_sf"/>
</dbReference>
<dbReference type="PROSITE" id="PS00910">
    <property type="entry name" value="UPF0029"/>
    <property type="match status" value="1"/>
</dbReference>
<evidence type="ECO:0000256" key="5">
    <source>
        <dbReference type="ARBA" id="ARBA00022845"/>
    </source>
</evidence>
<dbReference type="GeneID" id="40749180"/>
<dbReference type="Gene3D" id="3.30.230.30">
    <property type="entry name" value="Impact, N-terminal domain"/>
    <property type="match status" value="1"/>
</dbReference>
<dbReference type="SMART" id="SM00591">
    <property type="entry name" value="RWD"/>
    <property type="match status" value="1"/>
</dbReference>
<dbReference type="InterPro" id="IPR023582">
    <property type="entry name" value="Impact"/>
</dbReference>
<feature type="compositionally biased region" description="Acidic residues" evidence="7">
    <location>
        <begin position="176"/>
        <end position="187"/>
    </location>
</feature>
<dbReference type="InterPro" id="IPR020568">
    <property type="entry name" value="Ribosomal_Su5_D2-typ_SF"/>
</dbReference>
<evidence type="ECO:0000256" key="6">
    <source>
        <dbReference type="ARBA" id="ARBA00023016"/>
    </source>
</evidence>
<keyword evidence="4" id="KW-0678">Repressor</keyword>
<dbReference type="AlphaFoldDB" id="A0A074YHI6"/>
<dbReference type="GO" id="GO:0140469">
    <property type="term" value="P:GCN2-mediated signaling"/>
    <property type="evidence" value="ECO:0007669"/>
    <property type="project" value="TreeGrafter"/>
</dbReference>
<evidence type="ECO:0000259" key="8">
    <source>
        <dbReference type="PROSITE" id="PS50908"/>
    </source>
</evidence>
<dbReference type="GO" id="GO:0005737">
    <property type="term" value="C:cytoplasm"/>
    <property type="evidence" value="ECO:0007669"/>
    <property type="project" value="UniProtKB-SubCell"/>
</dbReference>
<dbReference type="SUPFAM" id="SSF54211">
    <property type="entry name" value="Ribosomal protein S5 domain 2-like"/>
    <property type="match status" value="1"/>
</dbReference>
<dbReference type="PANTHER" id="PTHR16301">
    <property type="entry name" value="IMPACT-RELATED"/>
    <property type="match status" value="1"/>
</dbReference>
<keyword evidence="10" id="KW-1185">Reference proteome</keyword>
<dbReference type="HOGENOM" id="CLU_045276_1_0_1"/>
<evidence type="ECO:0000256" key="1">
    <source>
        <dbReference type="ARBA" id="ARBA00004496"/>
    </source>
</evidence>
<evidence type="ECO:0000313" key="9">
    <source>
        <dbReference type="EMBL" id="KEQ86336.1"/>
    </source>
</evidence>
<sequence>MVYPWSQDFSVLAISNRCLPDHIRPSTRVLYAIILTGFRNIPMDSALKDECQAINAIYSESTLLVLSQSPTICSLELPGEVGISLRLEFPTDYPDAPPSILGTQSVGENIAKGQGTHAVDIARSVLAEVYQPGSPCIFDLVEEVSQRLQQHEEEASQNQRHQEQQDAQRRGQHEESPDDDTDPDDMQSLDLLDKEPPWILSDVFTEKKSVFVARAAAVSSPGEAKSYLAHLLATDKKVAKATHNITAWRIHGPNETAFQDCDDDGETAAGGRLLHLMQLMDIWGVMVVVTRWYGGVQLGPDRFRLINTAARDAFVKGGYVRDATKPEAGNKKKGKK</sequence>
<dbReference type="PANTHER" id="PTHR16301:SF25">
    <property type="entry name" value="PROTEIN IMPACT"/>
    <property type="match status" value="1"/>
</dbReference>
<proteinExistence type="inferred from homology"/>
<dbReference type="Pfam" id="PF01205">
    <property type="entry name" value="Impact_N"/>
    <property type="match status" value="1"/>
</dbReference>
<comment type="similarity">
    <text evidence="2">Belongs to the IMPACT family.</text>
</comment>
<evidence type="ECO:0000256" key="7">
    <source>
        <dbReference type="SAM" id="MobiDB-lite"/>
    </source>
</evidence>
<dbReference type="EMBL" id="KL584978">
    <property type="protein sequence ID" value="KEQ86336.1"/>
    <property type="molecule type" value="Genomic_DNA"/>
</dbReference>
<dbReference type="InterPro" id="IPR020569">
    <property type="entry name" value="UPF0029_Impact_CS"/>
</dbReference>
<dbReference type="InterPro" id="IPR001498">
    <property type="entry name" value="Impact_N"/>
</dbReference>
<keyword evidence="5" id="KW-0810">Translation regulation</keyword>
<feature type="compositionally biased region" description="Basic and acidic residues" evidence="7">
    <location>
        <begin position="149"/>
        <end position="175"/>
    </location>
</feature>
<accession>A0A074YHI6</accession>
<evidence type="ECO:0000256" key="3">
    <source>
        <dbReference type="ARBA" id="ARBA00022490"/>
    </source>
</evidence>
<organism evidence="9 10">
    <name type="scientific">Aureobasidium pullulans EXF-150</name>
    <dbReference type="NCBI Taxonomy" id="1043002"/>
    <lineage>
        <taxon>Eukaryota</taxon>
        <taxon>Fungi</taxon>
        <taxon>Dikarya</taxon>
        <taxon>Ascomycota</taxon>
        <taxon>Pezizomycotina</taxon>
        <taxon>Dothideomycetes</taxon>
        <taxon>Dothideomycetidae</taxon>
        <taxon>Dothideales</taxon>
        <taxon>Saccotheciaceae</taxon>
        <taxon>Aureobasidium</taxon>
    </lineage>
</organism>
<protein>
    <submittedName>
        <fullName evidence="9">UPF0029-domain-containing protein</fullName>
    </submittedName>
</protein>
<feature type="region of interest" description="Disordered" evidence="7">
    <location>
        <begin position="148"/>
        <end position="190"/>
    </location>
</feature>
<dbReference type="Proteomes" id="UP000030706">
    <property type="component" value="Unassembled WGS sequence"/>
</dbReference>
<keyword evidence="3" id="KW-0963">Cytoplasm</keyword>
<dbReference type="RefSeq" id="XP_029762523.1">
    <property type="nucleotide sequence ID" value="XM_029906874.1"/>
</dbReference>
<comment type="subcellular location">
    <subcellularLocation>
        <location evidence="1">Cytoplasm</location>
    </subcellularLocation>
</comment>
<dbReference type="InterPro" id="IPR016135">
    <property type="entry name" value="UBQ-conjugating_enzyme/RWD"/>
</dbReference>
<dbReference type="InterPro" id="IPR006575">
    <property type="entry name" value="RWD_dom"/>
</dbReference>
<reference evidence="9 10" key="1">
    <citation type="journal article" date="2014" name="BMC Genomics">
        <title>Genome sequencing of four Aureobasidium pullulans varieties: biotechnological potential, stress tolerance, and description of new species.</title>
        <authorList>
            <person name="Gostin Ar C."/>
            <person name="Ohm R.A."/>
            <person name="Kogej T."/>
            <person name="Sonjak S."/>
            <person name="Turk M."/>
            <person name="Zajc J."/>
            <person name="Zalar P."/>
            <person name="Grube M."/>
            <person name="Sun H."/>
            <person name="Han J."/>
            <person name="Sharma A."/>
            <person name="Chiniquy J."/>
            <person name="Ngan C.Y."/>
            <person name="Lipzen A."/>
            <person name="Barry K."/>
            <person name="Grigoriev I.V."/>
            <person name="Gunde-Cimerman N."/>
        </authorList>
    </citation>
    <scope>NUCLEOTIDE SEQUENCE [LARGE SCALE GENOMIC DNA]</scope>
    <source>
        <strain evidence="9 10">EXF-150</strain>
    </source>
</reference>
<dbReference type="SUPFAM" id="SSF54495">
    <property type="entry name" value="UBC-like"/>
    <property type="match status" value="1"/>
</dbReference>
<dbReference type="STRING" id="1043002.A0A074YHI6"/>
<dbReference type="CDD" id="cd23822">
    <property type="entry name" value="RWD_ScYIH1-like"/>
    <property type="match status" value="1"/>
</dbReference>
<feature type="domain" description="RWD" evidence="8">
    <location>
        <begin position="49"/>
        <end position="151"/>
    </location>
</feature>
<dbReference type="OrthoDB" id="69641at2759"/>
<dbReference type="PROSITE" id="PS50908">
    <property type="entry name" value="RWD"/>
    <property type="match status" value="1"/>
</dbReference>
<dbReference type="Gene3D" id="3.10.110.10">
    <property type="entry name" value="Ubiquitin Conjugating Enzyme"/>
    <property type="match status" value="1"/>
</dbReference>
<dbReference type="Pfam" id="PF05773">
    <property type="entry name" value="RWD"/>
    <property type="match status" value="1"/>
</dbReference>
<dbReference type="GO" id="GO:0006446">
    <property type="term" value="P:regulation of translational initiation"/>
    <property type="evidence" value="ECO:0007669"/>
    <property type="project" value="TreeGrafter"/>
</dbReference>
<evidence type="ECO:0000313" key="10">
    <source>
        <dbReference type="Proteomes" id="UP000030706"/>
    </source>
</evidence>
<name>A0A074YHI6_AURPU</name>
<evidence type="ECO:0000256" key="4">
    <source>
        <dbReference type="ARBA" id="ARBA00022491"/>
    </source>
</evidence>
<evidence type="ECO:0000256" key="2">
    <source>
        <dbReference type="ARBA" id="ARBA00007665"/>
    </source>
</evidence>